<feature type="transmembrane region" description="Helical" evidence="8">
    <location>
        <begin position="326"/>
        <end position="355"/>
    </location>
</feature>
<evidence type="ECO:0000313" key="10">
    <source>
        <dbReference type="Proteomes" id="UP000248326"/>
    </source>
</evidence>
<comment type="similarity">
    <text evidence="2">Belongs to the autoinducer-2 exporter (AI-2E) (TC 2.A.86) family.</text>
</comment>
<dbReference type="Proteomes" id="UP000248326">
    <property type="component" value="Unassembled WGS sequence"/>
</dbReference>
<evidence type="ECO:0000256" key="8">
    <source>
        <dbReference type="SAM" id="Phobius"/>
    </source>
</evidence>
<evidence type="ECO:0000256" key="6">
    <source>
        <dbReference type="ARBA" id="ARBA00022989"/>
    </source>
</evidence>
<dbReference type="EMBL" id="QJSX01000002">
    <property type="protein sequence ID" value="PYE55956.1"/>
    <property type="molecule type" value="Genomic_DNA"/>
</dbReference>
<keyword evidence="10" id="KW-1185">Reference proteome</keyword>
<proteinExistence type="inferred from homology"/>
<protein>
    <submittedName>
        <fullName evidence="9">Putative PurR-regulated permease PerM</fullName>
    </submittedName>
</protein>
<feature type="transmembrane region" description="Helical" evidence="8">
    <location>
        <begin position="12"/>
        <end position="33"/>
    </location>
</feature>
<sequence length="369" mass="40437">MTRMQPESNAFAYVWRSPYVRVAVFLLLGYLAYRFVGSISSVISLALVAYVIAYLANPFLNWLQRRRVRRGFGIFLVFLVVAGFLVVASTLLFAIGGQLVEFVRQLPEIATNAANFATRLLERYDDNTYVQTLQEQLQNLSRNSTTLLQERALPLLQNLISPNGPLLGGLSAAANYLGNFVIVLILSIYMMADFDKIGLTLLRAFPRKWQPRVLELANNVETAVGGYLRGQLLIAAAVGFLVWLGLEIISLPQAAAIGFIAGVFNIVPYLGVIIAITPALLLAIPLGWLKMVLVVVVFVVANQIEGNFLSPFILGRSTNLHPVTVIIAILVGLGLFGIVGALVAVPLTALGKLLLQEYYFPSKIYKQGP</sequence>
<feature type="transmembrane region" description="Helical" evidence="8">
    <location>
        <begin position="232"/>
        <end position="251"/>
    </location>
</feature>
<feature type="transmembrane region" description="Helical" evidence="8">
    <location>
        <begin position="72"/>
        <end position="95"/>
    </location>
</feature>
<keyword evidence="6 8" id="KW-1133">Transmembrane helix</keyword>
<comment type="caution">
    <text evidence="9">The sequence shown here is derived from an EMBL/GenBank/DDBJ whole genome shotgun (WGS) entry which is preliminary data.</text>
</comment>
<evidence type="ECO:0000256" key="3">
    <source>
        <dbReference type="ARBA" id="ARBA00022448"/>
    </source>
</evidence>
<dbReference type="Pfam" id="PF01594">
    <property type="entry name" value="AI-2E_transport"/>
    <property type="match status" value="1"/>
</dbReference>
<feature type="transmembrane region" description="Helical" evidence="8">
    <location>
        <begin position="173"/>
        <end position="192"/>
    </location>
</feature>
<keyword evidence="4" id="KW-1003">Cell membrane</keyword>
<organism evidence="9 10">
    <name type="scientific">Deinococcus yavapaiensis KR-236</name>
    <dbReference type="NCBI Taxonomy" id="694435"/>
    <lineage>
        <taxon>Bacteria</taxon>
        <taxon>Thermotogati</taxon>
        <taxon>Deinococcota</taxon>
        <taxon>Deinococci</taxon>
        <taxon>Deinococcales</taxon>
        <taxon>Deinococcaceae</taxon>
        <taxon>Deinococcus</taxon>
    </lineage>
</organism>
<evidence type="ECO:0000256" key="4">
    <source>
        <dbReference type="ARBA" id="ARBA00022475"/>
    </source>
</evidence>
<accession>A0A318SGD8</accession>
<evidence type="ECO:0000256" key="7">
    <source>
        <dbReference type="ARBA" id="ARBA00023136"/>
    </source>
</evidence>
<evidence type="ECO:0000256" key="5">
    <source>
        <dbReference type="ARBA" id="ARBA00022692"/>
    </source>
</evidence>
<keyword evidence="3" id="KW-0813">Transport</keyword>
<dbReference type="PANTHER" id="PTHR21716">
    <property type="entry name" value="TRANSMEMBRANE PROTEIN"/>
    <property type="match status" value="1"/>
</dbReference>
<reference evidence="9 10" key="1">
    <citation type="submission" date="2018-06" db="EMBL/GenBank/DDBJ databases">
        <title>Genomic Encyclopedia of Type Strains, Phase IV (KMG-IV): sequencing the most valuable type-strain genomes for metagenomic binning, comparative biology and taxonomic classification.</title>
        <authorList>
            <person name="Goeker M."/>
        </authorList>
    </citation>
    <scope>NUCLEOTIDE SEQUENCE [LARGE SCALE GENOMIC DNA]</scope>
    <source>
        <strain evidence="9 10">DSM 18048</strain>
    </source>
</reference>
<dbReference type="GO" id="GO:0005886">
    <property type="term" value="C:plasma membrane"/>
    <property type="evidence" value="ECO:0007669"/>
    <property type="project" value="UniProtKB-SubCell"/>
</dbReference>
<feature type="transmembrane region" description="Helical" evidence="8">
    <location>
        <begin position="39"/>
        <end position="60"/>
    </location>
</feature>
<evidence type="ECO:0000313" key="9">
    <source>
        <dbReference type="EMBL" id="PYE55956.1"/>
    </source>
</evidence>
<evidence type="ECO:0000256" key="1">
    <source>
        <dbReference type="ARBA" id="ARBA00004651"/>
    </source>
</evidence>
<dbReference type="PANTHER" id="PTHR21716:SF53">
    <property type="entry name" value="PERMEASE PERM-RELATED"/>
    <property type="match status" value="1"/>
</dbReference>
<feature type="transmembrane region" description="Helical" evidence="8">
    <location>
        <begin position="291"/>
        <end position="314"/>
    </location>
</feature>
<keyword evidence="7 8" id="KW-0472">Membrane</keyword>
<feature type="transmembrane region" description="Helical" evidence="8">
    <location>
        <begin position="257"/>
        <end position="284"/>
    </location>
</feature>
<dbReference type="GO" id="GO:0055085">
    <property type="term" value="P:transmembrane transport"/>
    <property type="evidence" value="ECO:0007669"/>
    <property type="project" value="TreeGrafter"/>
</dbReference>
<comment type="subcellular location">
    <subcellularLocation>
        <location evidence="1">Cell membrane</location>
        <topology evidence="1">Multi-pass membrane protein</topology>
    </subcellularLocation>
</comment>
<name>A0A318SGD8_9DEIO</name>
<gene>
    <name evidence="9" type="ORF">DES52_102323</name>
</gene>
<keyword evidence="5 8" id="KW-0812">Transmembrane</keyword>
<dbReference type="InterPro" id="IPR002549">
    <property type="entry name" value="AI-2E-like"/>
</dbReference>
<dbReference type="RefSeq" id="WP_170130879.1">
    <property type="nucleotide sequence ID" value="NZ_QJSX01000002.1"/>
</dbReference>
<dbReference type="AlphaFoldDB" id="A0A318SGD8"/>
<evidence type="ECO:0000256" key="2">
    <source>
        <dbReference type="ARBA" id="ARBA00009773"/>
    </source>
</evidence>